<dbReference type="InParanoid" id="G4MWE7"/>
<organism evidence="2 3">
    <name type="scientific">Pyricularia oryzae (strain 70-15 / ATCC MYA-4617 / FGSC 8958)</name>
    <name type="common">Rice blast fungus</name>
    <name type="synonym">Magnaporthe oryzae</name>
    <dbReference type="NCBI Taxonomy" id="242507"/>
    <lineage>
        <taxon>Eukaryota</taxon>
        <taxon>Fungi</taxon>
        <taxon>Dikarya</taxon>
        <taxon>Ascomycota</taxon>
        <taxon>Pezizomycotina</taxon>
        <taxon>Sordariomycetes</taxon>
        <taxon>Sordariomycetidae</taxon>
        <taxon>Magnaporthales</taxon>
        <taxon>Pyriculariaceae</taxon>
        <taxon>Pyricularia</taxon>
    </lineage>
</organism>
<feature type="signal peptide" evidence="1">
    <location>
        <begin position="1"/>
        <end position="21"/>
    </location>
</feature>
<feature type="chain" id="PRO_5003465609" description="Extracellular membrane protein CFEM domain-containing protein" evidence="1">
    <location>
        <begin position="22"/>
        <end position="81"/>
    </location>
</feature>
<dbReference type="HOGENOM" id="CLU_2589899_0_0_1"/>
<protein>
    <recommendedName>
        <fullName evidence="4">Extracellular membrane protein CFEM domain-containing protein</fullName>
    </recommendedName>
</protein>
<reference key="2">
    <citation type="submission" date="2011-05" db="EMBL/GenBank/DDBJ databases">
        <title>The Genome Sequence of Magnaporthe oryzae 70-15.</title>
        <authorList>
            <consortium name="The Broad Institute Genome Sequencing Platform"/>
            <person name="Ma L.-J."/>
            <person name="Dead R."/>
            <person name="Young S.K."/>
            <person name="Zeng Q."/>
            <person name="Gargeya S."/>
            <person name="Fitzgerald M."/>
            <person name="Haas B."/>
            <person name="Abouelleil A."/>
            <person name="Alvarado L."/>
            <person name="Arachchi H.M."/>
            <person name="Berlin A."/>
            <person name="Brown A."/>
            <person name="Chapman S.B."/>
            <person name="Chen Z."/>
            <person name="Dunbar C."/>
            <person name="Freedman E."/>
            <person name="Gearin G."/>
            <person name="Gellesch M."/>
            <person name="Goldberg J."/>
            <person name="Griggs A."/>
            <person name="Gujja S."/>
            <person name="Heiman D."/>
            <person name="Howarth C."/>
            <person name="Larson L."/>
            <person name="Lui A."/>
            <person name="MacDonald P.J.P."/>
            <person name="Mehta T."/>
            <person name="Montmayeur A."/>
            <person name="Murphy C."/>
            <person name="Neiman D."/>
            <person name="Pearson M."/>
            <person name="Priest M."/>
            <person name="Roberts A."/>
            <person name="Saif S."/>
            <person name="Shea T."/>
            <person name="Shenoy N."/>
            <person name="Sisk P."/>
            <person name="Stolte C."/>
            <person name="Sykes S."/>
            <person name="Yandava C."/>
            <person name="Wortman J."/>
            <person name="Nusbaum C."/>
            <person name="Birren B."/>
        </authorList>
    </citation>
    <scope>NUCLEOTIDE SEQUENCE</scope>
    <source>
        <strain>70-15</strain>
    </source>
</reference>
<evidence type="ECO:0008006" key="4">
    <source>
        <dbReference type="Google" id="ProtNLM"/>
    </source>
</evidence>
<evidence type="ECO:0000256" key="1">
    <source>
        <dbReference type="SAM" id="SignalP"/>
    </source>
</evidence>
<evidence type="ECO:0000313" key="2">
    <source>
        <dbReference type="EMBL" id="EHA55907.1"/>
    </source>
</evidence>
<dbReference type="AlphaFoldDB" id="G4MWE7"/>
<accession>G4MWE7</accession>
<dbReference type="EMBL" id="CM001232">
    <property type="protein sequence ID" value="EHA55907.1"/>
    <property type="molecule type" value="Genomic_DNA"/>
</dbReference>
<evidence type="ECO:0000313" key="3">
    <source>
        <dbReference type="Proteomes" id="UP000009058"/>
    </source>
</evidence>
<keyword evidence="1" id="KW-0732">Signal</keyword>
<dbReference type="RefSeq" id="XP_003715714.1">
    <property type="nucleotide sequence ID" value="XM_003715666.1"/>
</dbReference>
<dbReference type="OrthoDB" id="5240650at2759"/>
<dbReference type="eggNOG" id="ENOG502RMJI">
    <property type="taxonomic scope" value="Eukaryota"/>
</dbReference>
<dbReference type="VEuPathDB" id="FungiDB:MGG_08348"/>
<gene>
    <name evidence="2" type="ORF">MGG_08348</name>
</gene>
<name>G4MWE7_PYRO7</name>
<keyword evidence="3" id="KW-1185">Reference proteome</keyword>
<dbReference type="KEGG" id="mgr:MGG_08348"/>
<sequence length="81" mass="7941">MHFSKISVAAISMALLSLASAAPATQAAPIEARSNCFGDAIAAGSSCAVDCFKQGGDTGDCILGCNTSTLSKLAGCLVSGN</sequence>
<reference evidence="2 3" key="1">
    <citation type="journal article" date="2005" name="Nature">
        <title>The genome sequence of the rice blast fungus Magnaporthe grisea.</title>
        <authorList>
            <person name="Dean R.A."/>
            <person name="Talbot N.J."/>
            <person name="Ebbole D.J."/>
            <person name="Farman M.L."/>
            <person name="Mitchell T.K."/>
            <person name="Orbach M.J."/>
            <person name="Thon M."/>
            <person name="Kulkarni R."/>
            <person name="Xu J.R."/>
            <person name="Pan H."/>
            <person name="Read N.D."/>
            <person name="Lee Y.H."/>
            <person name="Carbone I."/>
            <person name="Brown D."/>
            <person name="Oh Y.Y."/>
            <person name="Donofrio N."/>
            <person name="Jeong J.S."/>
            <person name="Soanes D.M."/>
            <person name="Djonovic S."/>
            <person name="Kolomiets E."/>
            <person name="Rehmeyer C."/>
            <person name="Li W."/>
            <person name="Harding M."/>
            <person name="Kim S."/>
            <person name="Lebrun M.H."/>
            <person name="Bohnert H."/>
            <person name="Coughlan S."/>
            <person name="Butler J."/>
            <person name="Calvo S."/>
            <person name="Ma L.J."/>
            <person name="Nicol R."/>
            <person name="Purcell S."/>
            <person name="Nusbaum C."/>
            <person name="Galagan J.E."/>
            <person name="Birren B.W."/>
        </authorList>
    </citation>
    <scope>NUCLEOTIDE SEQUENCE [LARGE SCALE GENOMIC DNA]</scope>
    <source>
        <strain evidence="3">70-15 / ATCC MYA-4617 / FGSC 8958</strain>
    </source>
</reference>
<dbReference type="GeneID" id="2678609"/>
<dbReference type="Proteomes" id="UP000009058">
    <property type="component" value="Chromosome 2"/>
</dbReference>
<proteinExistence type="predicted"/>